<proteinExistence type="predicted"/>
<dbReference type="InterPro" id="IPR043128">
    <property type="entry name" value="Rev_trsase/Diguanyl_cyclase"/>
</dbReference>
<keyword evidence="3" id="KW-1185">Reference proteome</keyword>
<evidence type="ECO:0000313" key="3">
    <source>
        <dbReference type="Proteomes" id="UP001152795"/>
    </source>
</evidence>
<dbReference type="PANTHER" id="PTHR37984">
    <property type="entry name" value="PROTEIN CBG26694"/>
    <property type="match status" value="1"/>
</dbReference>
<evidence type="ECO:0000259" key="1">
    <source>
        <dbReference type="Pfam" id="PF17919"/>
    </source>
</evidence>
<evidence type="ECO:0000313" key="2">
    <source>
        <dbReference type="EMBL" id="CAB3996621.1"/>
    </source>
</evidence>
<comment type="caution">
    <text evidence="2">The sequence shown here is derived from an EMBL/GenBank/DDBJ whole genome shotgun (WGS) entry which is preliminary data.</text>
</comment>
<dbReference type="Proteomes" id="UP001152795">
    <property type="component" value="Unassembled WGS sequence"/>
</dbReference>
<reference evidence="2" key="1">
    <citation type="submission" date="2020-04" db="EMBL/GenBank/DDBJ databases">
        <authorList>
            <person name="Alioto T."/>
            <person name="Alioto T."/>
            <person name="Gomez Garrido J."/>
        </authorList>
    </citation>
    <scope>NUCLEOTIDE SEQUENCE</scope>
    <source>
        <strain evidence="2">A484AB</strain>
    </source>
</reference>
<accession>A0A6S7HNV3</accession>
<dbReference type="InterPro" id="IPR050951">
    <property type="entry name" value="Retrovirus_Pol_polyprotein"/>
</dbReference>
<dbReference type="InterPro" id="IPR041577">
    <property type="entry name" value="RT_RNaseH_2"/>
</dbReference>
<dbReference type="AlphaFoldDB" id="A0A6S7HNV3"/>
<dbReference type="InterPro" id="IPR043502">
    <property type="entry name" value="DNA/RNA_pol_sf"/>
</dbReference>
<dbReference type="SUPFAM" id="SSF56672">
    <property type="entry name" value="DNA/RNA polymerases"/>
    <property type="match status" value="1"/>
</dbReference>
<dbReference type="PANTHER" id="PTHR37984:SF11">
    <property type="entry name" value="INTEGRASE CATALYTIC DOMAIN-CONTAINING PROTEIN"/>
    <property type="match status" value="1"/>
</dbReference>
<sequence>MTNFCCRFVKNYATLTQPLRELTKKDVPFLWTGKQERALEKLRDALTNASENAYSDSTKTTEVFTDASPVGVAAVLTQKEPNSDERKIVAYATSKPSARLERWSLHLQPYDVTIRYQPGTENPSDYLSRHPLRDVTPNSRQEKVAEEFVNFLAETSMLKAINLTDLRSATRHDATLQAIMKAVQTGKWHETSKDARINISDFQSFEKVRNELCTLPDLVLREHRIVIPEALREKVIDIAHKGHMGVVKTQAY</sequence>
<protein>
    <recommendedName>
        <fullName evidence="1">Reverse transcriptase/retrotransposon-derived protein RNase H-like domain-containing protein</fullName>
    </recommendedName>
</protein>
<gene>
    <name evidence="2" type="ORF">PACLA_8A028882</name>
</gene>
<dbReference type="Gene3D" id="3.30.70.270">
    <property type="match status" value="1"/>
</dbReference>
<feature type="domain" description="Reverse transcriptase/retrotransposon-derived protein RNase H-like" evidence="1">
    <location>
        <begin position="31"/>
        <end position="102"/>
    </location>
</feature>
<name>A0A6S7HNV3_PARCT</name>
<dbReference type="EMBL" id="CACRXK020002909">
    <property type="protein sequence ID" value="CAB3996621.1"/>
    <property type="molecule type" value="Genomic_DNA"/>
</dbReference>
<organism evidence="2 3">
    <name type="scientific">Paramuricea clavata</name>
    <name type="common">Red gorgonian</name>
    <name type="synonym">Violescent sea-whip</name>
    <dbReference type="NCBI Taxonomy" id="317549"/>
    <lineage>
        <taxon>Eukaryota</taxon>
        <taxon>Metazoa</taxon>
        <taxon>Cnidaria</taxon>
        <taxon>Anthozoa</taxon>
        <taxon>Octocorallia</taxon>
        <taxon>Malacalcyonacea</taxon>
        <taxon>Plexauridae</taxon>
        <taxon>Paramuricea</taxon>
    </lineage>
</organism>
<dbReference type="Pfam" id="PF17919">
    <property type="entry name" value="RT_RNaseH_2"/>
    <property type="match status" value="1"/>
</dbReference>
<dbReference type="OrthoDB" id="6280301at2759"/>